<keyword evidence="4" id="KW-1185">Reference proteome</keyword>
<dbReference type="InterPro" id="IPR041652">
    <property type="entry name" value="DUF5616"/>
</dbReference>
<evidence type="ECO:0008006" key="5">
    <source>
        <dbReference type="Google" id="ProtNLM"/>
    </source>
</evidence>
<name>A0A023BZ70_9FLAO</name>
<dbReference type="RefSeq" id="WP_034239887.1">
    <property type="nucleotide sequence ID" value="NZ_AQRA01000002.1"/>
</dbReference>
<dbReference type="Pfam" id="PF04256">
    <property type="entry name" value="DUF434"/>
    <property type="match status" value="1"/>
</dbReference>
<dbReference type="OrthoDB" id="5372493at2"/>
<feature type="domain" description="DUF434" evidence="1">
    <location>
        <begin position="24"/>
        <end position="78"/>
    </location>
</feature>
<comment type="caution">
    <text evidence="3">The sequence shown here is derived from an EMBL/GenBank/DDBJ whole genome shotgun (WGS) entry which is preliminary data.</text>
</comment>
<dbReference type="STRING" id="1317122.ATO12_09400"/>
<accession>A0A023BZ70</accession>
<dbReference type="EMBL" id="AQRA01000002">
    <property type="protein sequence ID" value="EZH74938.1"/>
    <property type="molecule type" value="Genomic_DNA"/>
</dbReference>
<organism evidence="3 4">
    <name type="scientific">Aquimarina atlantica</name>
    <dbReference type="NCBI Taxonomy" id="1317122"/>
    <lineage>
        <taxon>Bacteria</taxon>
        <taxon>Pseudomonadati</taxon>
        <taxon>Bacteroidota</taxon>
        <taxon>Flavobacteriia</taxon>
        <taxon>Flavobacteriales</taxon>
        <taxon>Flavobacteriaceae</taxon>
        <taxon>Aquimarina</taxon>
    </lineage>
</organism>
<dbReference type="PANTHER" id="PTHR42252">
    <property type="entry name" value="DUF5616 DOMAIN-CONTAINING PROTEIN"/>
    <property type="match status" value="1"/>
</dbReference>
<dbReference type="Pfam" id="PF18481">
    <property type="entry name" value="DUF5616"/>
    <property type="match status" value="1"/>
</dbReference>
<dbReference type="InterPro" id="IPR007368">
    <property type="entry name" value="DUF434"/>
</dbReference>
<dbReference type="AlphaFoldDB" id="A0A023BZ70"/>
<dbReference type="PANTHER" id="PTHR42252:SF1">
    <property type="entry name" value="DUF434 DOMAIN-CONTAINING PROTEIN"/>
    <property type="match status" value="1"/>
</dbReference>
<sequence>MTTRNRGREASDDRLFGELPMQEKLKAAAKDMLYLLSRGYAEKSSVQLVGNRYRLNARQQRALHGMSCSKQQIAIRNKNGVMPKMLKGQTIAIDGFNLLIILESALSGAYIFKGLDGYYRDVSGVHGTYKRVQKTEEALLIIGNTLDKLGVSKVHWYFDAPVSNSGRLKTTLRELAEQYHFSWKIDLVNNPDKELASSTHIVVSSDAWILDRAQKNTNLAAYLIDHHIQQANIVCAE</sequence>
<reference evidence="3 4" key="1">
    <citation type="submission" date="2014-04" db="EMBL/GenBank/DDBJ databases">
        <title>Aquimarina sp. 22II-S11-z7 Genome Sequencing.</title>
        <authorList>
            <person name="Lai Q."/>
        </authorList>
    </citation>
    <scope>NUCLEOTIDE SEQUENCE [LARGE SCALE GENOMIC DNA]</scope>
    <source>
        <strain evidence="3 4">22II-S11-z7</strain>
    </source>
</reference>
<dbReference type="Proteomes" id="UP000023541">
    <property type="component" value="Unassembled WGS sequence"/>
</dbReference>
<evidence type="ECO:0000313" key="3">
    <source>
        <dbReference type="EMBL" id="EZH74938.1"/>
    </source>
</evidence>
<evidence type="ECO:0000259" key="2">
    <source>
        <dbReference type="Pfam" id="PF18481"/>
    </source>
</evidence>
<gene>
    <name evidence="3" type="ORF">ATO12_09400</name>
</gene>
<feature type="domain" description="DUF5616" evidence="2">
    <location>
        <begin position="84"/>
        <end position="221"/>
    </location>
</feature>
<dbReference type="eggNOG" id="COG2454">
    <property type="taxonomic scope" value="Bacteria"/>
</dbReference>
<proteinExistence type="predicted"/>
<evidence type="ECO:0000259" key="1">
    <source>
        <dbReference type="Pfam" id="PF04256"/>
    </source>
</evidence>
<evidence type="ECO:0000313" key="4">
    <source>
        <dbReference type="Proteomes" id="UP000023541"/>
    </source>
</evidence>
<protein>
    <recommendedName>
        <fullName evidence="5">DUF434 domain-containing protein</fullName>
    </recommendedName>
</protein>